<reference evidence="1 2" key="1">
    <citation type="submission" date="2016-12" db="EMBL/GenBank/DDBJ databases">
        <title>Draft genome of Tersicoccus phoenicis 1P05MA.</title>
        <authorList>
            <person name="Nakajima Y."/>
            <person name="Yoshizawa S."/>
            <person name="Nakamura K."/>
            <person name="Ogura Y."/>
            <person name="Hayashi T."/>
            <person name="Kogure K."/>
        </authorList>
    </citation>
    <scope>NUCLEOTIDE SEQUENCE [LARGE SCALE GENOMIC DNA]</scope>
    <source>
        <strain evidence="1 2">1p05MA</strain>
    </source>
</reference>
<keyword evidence="2" id="KW-1185">Reference proteome</keyword>
<dbReference type="OrthoDB" id="9814782at2"/>
<evidence type="ECO:0008006" key="3">
    <source>
        <dbReference type="Google" id="ProtNLM"/>
    </source>
</evidence>
<evidence type="ECO:0000313" key="2">
    <source>
        <dbReference type="Proteomes" id="UP000187085"/>
    </source>
</evidence>
<dbReference type="Gene3D" id="3.30.70.1520">
    <property type="entry name" value="Heterotetrameric sarcosine oxidase"/>
    <property type="match status" value="1"/>
</dbReference>
<name>A0A1R1L6J9_9MICC</name>
<comment type="caution">
    <text evidence="1">The sequence shown here is derived from an EMBL/GenBank/DDBJ whole genome shotgun (WGS) entry which is preliminary data.</text>
</comment>
<evidence type="ECO:0000313" key="1">
    <source>
        <dbReference type="EMBL" id="OMH23143.1"/>
    </source>
</evidence>
<proteinExistence type="predicted"/>
<dbReference type="Pfam" id="PF04268">
    <property type="entry name" value="SoxG"/>
    <property type="match status" value="1"/>
</dbReference>
<dbReference type="EMBL" id="MRDE01000081">
    <property type="protein sequence ID" value="OMH23143.1"/>
    <property type="molecule type" value="Genomic_DNA"/>
</dbReference>
<dbReference type="SUPFAM" id="SSF103025">
    <property type="entry name" value="Folate-binding domain"/>
    <property type="match status" value="1"/>
</dbReference>
<dbReference type="Proteomes" id="UP000187085">
    <property type="component" value="Unassembled WGS sequence"/>
</dbReference>
<protein>
    <recommendedName>
        <fullName evidence="3">Sarcosine oxidase subunit gamma</fullName>
    </recommendedName>
</protein>
<dbReference type="InterPro" id="IPR007375">
    <property type="entry name" value="SoxG"/>
</dbReference>
<accession>A0A1R1L6J9</accession>
<dbReference type="InterPro" id="IPR027266">
    <property type="entry name" value="TrmE/GcvT-like"/>
</dbReference>
<dbReference type="STRING" id="554083.BKD30_14755"/>
<sequence length="209" mass="21720">MTAEANSASSAAVRLRRSPGGHLVDAMTAGSGARVRLKEVPFQTMVALRVQPGSEEAGRVEAALGLPLPVACGAVTGSSDGTGTAVLWLGPDEFLVVGPELEGAQAPTELVGSLAGALGEAPGQAVDLSANRTTLELAGPASRDVLEKSVTFDLHPRAFAAGRAYSLLLGPVQVVLWKTREEPEFRILARGSFTEYTVALLLDSMAEFH</sequence>
<dbReference type="AlphaFoldDB" id="A0A1R1L6J9"/>
<dbReference type="Gene3D" id="3.30.1360.120">
    <property type="entry name" value="Probable tRNA modification gtpase trme, domain 1"/>
    <property type="match status" value="1"/>
</dbReference>
<gene>
    <name evidence="1" type="ORF">BKD30_14755</name>
</gene>
<organism evidence="1 2">
    <name type="scientific">Tersicoccus phoenicis</name>
    <dbReference type="NCBI Taxonomy" id="554083"/>
    <lineage>
        <taxon>Bacteria</taxon>
        <taxon>Bacillati</taxon>
        <taxon>Actinomycetota</taxon>
        <taxon>Actinomycetes</taxon>
        <taxon>Micrococcales</taxon>
        <taxon>Micrococcaceae</taxon>
        <taxon>Tersicoccus</taxon>
    </lineage>
</organism>